<dbReference type="OrthoDB" id="1043955at2"/>
<dbReference type="EMBL" id="BKCF01000001">
    <property type="protein sequence ID" value="GEQ85240.1"/>
    <property type="molecule type" value="Genomic_DNA"/>
</dbReference>
<comment type="caution">
    <text evidence="1">The sequence shown here is derived from an EMBL/GenBank/DDBJ whole genome shotgun (WGS) entry which is preliminary data.</text>
</comment>
<dbReference type="PROSITE" id="PS51257">
    <property type="entry name" value="PROKAR_LIPOPROTEIN"/>
    <property type="match status" value="1"/>
</dbReference>
<dbReference type="RefSeq" id="WP_151893168.1">
    <property type="nucleotide sequence ID" value="NZ_BKCF01000001.1"/>
</dbReference>
<dbReference type="Proteomes" id="UP000326994">
    <property type="component" value="Unassembled WGS sequence"/>
</dbReference>
<dbReference type="AlphaFoldDB" id="A0A5J4FTY6"/>
<reference evidence="1 2" key="1">
    <citation type="submission" date="2019-08" db="EMBL/GenBank/DDBJ databases">
        <title>Ulvibacter marinistellae sp. nov., isolated from a starfish, Patiria pectinifera.</title>
        <authorList>
            <person name="Kawano K."/>
            <person name="Ushijima N."/>
            <person name="Kihara M."/>
            <person name="Itoh H."/>
        </authorList>
    </citation>
    <scope>NUCLEOTIDE SEQUENCE [LARGE SCALE GENOMIC DNA]</scope>
    <source>
        <strain evidence="1 2">KK4</strain>
    </source>
</reference>
<protein>
    <recommendedName>
        <fullName evidence="3">Lipoprotein</fullName>
    </recommendedName>
</protein>
<name>A0A5J4FTY6_9FLAO</name>
<evidence type="ECO:0000313" key="2">
    <source>
        <dbReference type="Proteomes" id="UP000326994"/>
    </source>
</evidence>
<accession>A0A5J4FTY6</accession>
<proteinExistence type="predicted"/>
<keyword evidence="2" id="KW-1185">Reference proteome</keyword>
<evidence type="ECO:0008006" key="3">
    <source>
        <dbReference type="Google" id="ProtNLM"/>
    </source>
</evidence>
<organism evidence="1 2">
    <name type="scientific">Patiriisocius marinistellae</name>
    <dbReference type="NCBI Taxonomy" id="2494560"/>
    <lineage>
        <taxon>Bacteria</taxon>
        <taxon>Pseudomonadati</taxon>
        <taxon>Bacteroidota</taxon>
        <taxon>Flavobacteriia</taxon>
        <taxon>Flavobacteriales</taxon>
        <taxon>Flavobacteriaceae</taxon>
        <taxon>Patiriisocius</taxon>
    </lineage>
</organism>
<sequence length="205" mass="23978">MRYLLSSVLLFAVFSCSPKILKGLEEQPSEISQITNPYFADTAQDYVYKAKIDVYGKYFGGILIIKKVNDTSHRVVFTTEFGSKLFDFLYEGNTFTKKFIVPDLDRNIIVNTLQKDFKILITEKVDVQSEYISEIPEILYKTEFGNRYNYYGFSDEKKLVVILNASKSKEKIIFTFQRTNNEVIKKLRIQHLNIKLNIDLEYLNK</sequence>
<evidence type="ECO:0000313" key="1">
    <source>
        <dbReference type="EMBL" id="GEQ85240.1"/>
    </source>
</evidence>
<gene>
    <name evidence="1" type="ORF">ULMS_07480</name>
</gene>